<dbReference type="AlphaFoldDB" id="A0A834LBX1"/>
<evidence type="ECO:0000313" key="2">
    <source>
        <dbReference type="EMBL" id="KAF7127943.1"/>
    </source>
</evidence>
<dbReference type="EMBL" id="WJXA01000011">
    <property type="protein sequence ID" value="KAF7127943.1"/>
    <property type="molecule type" value="Genomic_DNA"/>
</dbReference>
<evidence type="ECO:0000313" key="3">
    <source>
        <dbReference type="Proteomes" id="UP000626092"/>
    </source>
</evidence>
<comment type="caution">
    <text evidence="2">The sequence shown here is derived from an EMBL/GenBank/DDBJ whole genome shotgun (WGS) entry which is preliminary data.</text>
</comment>
<reference evidence="2" key="1">
    <citation type="submission" date="2019-11" db="EMBL/GenBank/DDBJ databases">
        <authorList>
            <person name="Liu Y."/>
            <person name="Hou J."/>
            <person name="Li T.-Q."/>
            <person name="Guan C.-H."/>
            <person name="Wu X."/>
            <person name="Wu H.-Z."/>
            <person name="Ling F."/>
            <person name="Zhang R."/>
            <person name="Shi X.-G."/>
            <person name="Ren J.-P."/>
            <person name="Chen E.-F."/>
            <person name="Sun J.-M."/>
        </authorList>
    </citation>
    <scope>NUCLEOTIDE SEQUENCE</scope>
    <source>
        <strain evidence="2">Adult_tree_wgs_1</strain>
        <tissue evidence="2">Leaves</tissue>
    </source>
</reference>
<organism evidence="2 3">
    <name type="scientific">Rhododendron simsii</name>
    <name type="common">Sims's rhododendron</name>
    <dbReference type="NCBI Taxonomy" id="118357"/>
    <lineage>
        <taxon>Eukaryota</taxon>
        <taxon>Viridiplantae</taxon>
        <taxon>Streptophyta</taxon>
        <taxon>Embryophyta</taxon>
        <taxon>Tracheophyta</taxon>
        <taxon>Spermatophyta</taxon>
        <taxon>Magnoliopsida</taxon>
        <taxon>eudicotyledons</taxon>
        <taxon>Gunneridae</taxon>
        <taxon>Pentapetalae</taxon>
        <taxon>asterids</taxon>
        <taxon>Ericales</taxon>
        <taxon>Ericaceae</taxon>
        <taxon>Ericoideae</taxon>
        <taxon>Rhodoreae</taxon>
        <taxon>Rhododendron</taxon>
    </lineage>
</organism>
<feature type="region of interest" description="Disordered" evidence="1">
    <location>
        <begin position="46"/>
        <end position="76"/>
    </location>
</feature>
<sequence length="76" mass="8638">MTSSSLLRSWVYEQMAALIVPSWEPFINGQAAPFDPKYYCNWEEKPGSETPAAMMKRKREEAKRIGEKNASAQNLA</sequence>
<gene>
    <name evidence="2" type="ORF">RHSIM_Rhsim11G0097200</name>
</gene>
<proteinExistence type="predicted"/>
<protein>
    <submittedName>
        <fullName evidence="2">Uncharacterized protein</fullName>
    </submittedName>
</protein>
<keyword evidence="3" id="KW-1185">Reference proteome</keyword>
<evidence type="ECO:0000256" key="1">
    <source>
        <dbReference type="SAM" id="MobiDB-lite"/>
    </source>
</evidence>
<feature type="compositionally biased region" description="Basic and acidic residues" evidence="1">
    <location>
        <begin position="58"/>
        <end position="67"/>
    </location>
</feature>
<accession>A0A834LBX1</accession>
<dbReference type="Proteomes" id="UP000626092">
    <property type="component" value="Unassembled WGS sequence"/>
</dbReference>
<name>A0A834LBX1_RHOSS</name>
<dbReference type="OrthoDB" id="1746212at2759"/>